<dbReference type="InterPro" id="IPR005467">
    <property type="entry name" value="His_kinase_dom"/>
</dbReference>
<dbReference type="RefSeq" id="WP_121898682.1">
    <property type="nucleotide sequence ID" value="NZ_RCNT01000007.1"/>
</dbReference>
<dbReference type="SMART" id="SM00388">
    <property type="entry name" value="HisKA"/>
    <property type="match status" value="1"/>
</dbReference>
<dbReference type="InterPro" id="IPR036097">
    <property type="entry name" value="HisK_dim/P_sf"/>
</dbReference>
<dbReference type="Pfam" id="PF00512">
    <property type="entry name" value="HisKA"/>
    <property type="match status" value="1"/>
</dbReference>
<keyword evidence="8" id="KW-0418">Kinase</keyword>
<dbReference type="FunFam" id="3.30.565.10:FF:000006">
    <property type="entry name" value="Sensor histidine kinase WalK"/>
    <property type="match status" value="1"/>
</dbReference>
<evidence type="ECO:0000256" key="4">
    <source>
        <dbReference type="ARBA" id="ARBA00022475"/>
    </source>
</evidence>
<protein>
    <recommendedName>
        <fullName evidence="3">histidine kinase</fullName>
        <ecNumber evidence="3">2.7.13.3</ecNumber>
    </recommendedName>
</protein>
<keyword evidence="10" id="KW-0902">Two-component regulatory system</keyword>
<keyword evidence="7" id="KW-0547">Nucleotide-binding</keyword>
<evidence type="ECO:0000256" key="3">
    <source>
        <dbReference type="ARBA" id="ARBA00012438"/>
    </source>
</evidence>
<dbReference type="GO" id="GO:0004721">
    <property type="term" value="F:phosphoprotein phosphatase activity"/>
    <property type="evidence" value="ECO:0007669"/>
    <property type="project" value="TreeGrafter"/>
</dbReference>
<keyword evidence="11" id="KW-0472">Membrane</keyword>
<evidence type="ECO:0000313" key="14">
    <source>
        <dbReference type="Proteomes" id="UP000281343"/>
    </source>
</evidence>
<evidence type="ECO:0000259" key="12">
    <source>
        <dbReference type="PROSITE" id="PS50109"/>
    </source>
</evidence>
<dbReference type="PANTHER" id="PTHR45453">
    <property type="entry name" value="PHOSPHATE REGULON SENSOR PROTEIN PHOR"/>
    <property type="match status" value="1"/>
</dbReference>
<dbReference type="SUPFAM" id="SSF47384">
    <property type="entry name" value="Homodimeric domain of signal transducing histidine kinase"/>
    <property type="match status" value="1"/>
</dbReference>
<dbReference type="PROSITE" id="PS50109">
    <property type="entry name" value="HIS_KIN"/>
    <property type="match status" value="1"/>
</dbReference>
<comment type="catalytic activity">
    <reaction evidence="1">
        <text>ATP + protein L-histidine = ADP + protein N-phospho-L-histidine.</text>
        <dbReference type="EC" id="2.7.13.3"/>
    </reaction>
</comment>
<evidence type="ECO:0000313" key="13">
    <source>
        <dbReference type="EMBL" id="RMA41423.1"/>
    </source>
</evidence>
<evidence type="ECO:0000256" key="10">
    <source>
        <dbReference type="ARBA" id="ARBA00023012"/>
    </source>
</evidence>
<keyword evidence="5" id="KW-0597">Phosphoprotein</keyword>
<dbReference type="NCBIfam" id="TIGR00229">
    <property type="entry name" value="sensory_box"/>
    <property type="match status" value="1"/>
</dbReference>
<dbReference type="PANTHER" id="PTHR45453:SF1">
    <property type="entry name" value="PHOSPHATE REGULON SENSOR PROTEIN PHOR"/>
    <property type="match status" value="1"/>
</dbReference>
<dbReference type="GO" id="GO:0005524">
    <property type="term" value="F:ATP binding"/>
    <property type="evidence" value="ECO:0007669"/>
    <property type="project" value="UniProtKB-KW"/>
</dbReference>
<keyword evidence="14" id="KW-1185">Reference proteome</keyword>
<accession>A0A3L9Y516</accession>
<evidence type="ECO:0000256" key="9">
    <source>
        <dbReference type="ARBA" id="ARBA00022840"/>
    </source>
</evidence>
<dbReference type="GO" id="GO:0000155">
    <property type="term" value="F:phosphorelay sensor kinase activity"/>
    <property type="evidence" value="ECO:0007669"/>
    <property type="project" value="InterPro"/>
</dbReference>
<evidence type="ECO:0000256" key="6">
    <source>
        <dbReference type="ARBA" id="ARBA00022679"/>
    </source>
</evidence>
<dbReference type="EC" id="2.7.13.3" evidence="3"/>
<evidence type="ECO:0000256" key="5">
    <source>
        <dbReference type="ARBA" id="ARBA00022553"/>
    </source>
</evidence>
<dbReference type="InterPro" id="IPR004358">
    <property type="entry name" value="Sig_transdc_His_kin-like_C"/>
</dbReference>
<dbReference type="OrthoDB" id="9813151at2"/>
<dbReference type="SUPFAM" id="SSF55785">
    <property type="entry name" value="PYP-like sensor domain (PAS domain)"/>
    <property type="match status" value="1"/>
</dbReference>
<dbReference type="GO" id="GO:0005886">
    <property type="term" value="C:plasma membrane"/>
    <property type="evidence" value="ECO:0007669"/>
    <property type="project" value="UniProtKB-SubCell"/>
</dbReference>
<proteinExistence type="predicted"/>
<dbReference type="InterPro" id="IPR000014">
    <property type="entry name" value="PAS"/>
</dbReference>
<dbReference type="InterPro" id="IPR003661">
    <property type="entry name" value="HisK_dim/P_dom"/>
</dbReference>
<sequence>MPYVIAGNLLETVPEPMVLLDTEGTIAGANTPARALLGDWIRGRNYVTALRQPALLSRIEAAFENGTGSEARFVQSDQAGETVFRVTIRPVTKSTVRYDGVLLHFQDITHLREAEEMRRDFVANVSHELRTPLTAILGFIETLRGPARNDAVAQERFLGIMEDEARRMNRMIQDLLSLSRVEGQERMRPQETVDLADVLSGVVASLKPGAEETGNQLQIDGEGGPLPVTGDADQLTQVFLNLTENALKYGGGGRPVILRASRTMGTGTMKGPVIRVDVIDRGDGIDPLHLPRLTERFYRVDTHRSRDMGGTGLGLAIVKHIVNRHRGRLRISSEPGQGSVFSVILPTS</sequence>
<evidence type="ECO:0000256" key="11">
    <source>
        <dbReference type="ARBA" id="ARBA00023136"/>
    </source>
</evidence>
<dbReference type="EMBL" id="RCNT01000007">
    <property type="protein sequence ID" value="RMA41423.1"/>
    <property type="molecule type" value="Genomic_DNA"/>
</dbReference>
<dbReference type="Gene3D" id="3.30.565.10">
    <property type="entry name" value="Histidine kinase-like ATPase, C-terminal domain"/>
    <property type="match status" value="1"/>
</dbReference>
<dbReference type="InterPro" id="IPR003594">
    <property type="entry name" value="HATPase_dom"/>
</dbReference>
<dbReference type="FunFam" id="1.10.287.130:FF:000008">
    <property type="entry name" value="Two-component sensor histidine kinase"/>
    <property type="match status" value="1"/>
</dbReference>
<dbReference type="SUPFAM" id="SSF55874">
    <property type="entry name" value="ATPase domain of HSP90 chaperone/DNA topoisomerase II/histidine kinase"/>
    <property type="match status" value="1"/>
</dbReference>
<feature type="domain" description="Histidine kinase" evidence="12">
    <location>
        <begin position="124"/>
        <end position="348"/>
    </location>
</feature>
<gene>
    <name evidence="13" type="ORF">D9R08_13960</name>
</gene>
<evidence type="ECO:0000256" key="7">
    <source>
        <dbReference type="ARBA" id="ARBA00022741"/>
    </source>
</evidence>
<dbReference type="CDD" id="cd00130">
    <property type="entry name" value="PAS"/>
    <property type="match status" value="1"/>
</dbReference>
<evidence type="ECO:0000256" key="2">
    <source>
        <dbReference type="ARBA" id="ARBA00004236"/>
    </source>
</evidence>
<name>A0A3L9Y516_9RHOB</name>
<organism evidence="13 14">
    <name type="scientific">Rhodophyticola porphyridii</name>
    <dbReference type="NCBI Taxonomy" id="1852017"/>
    <lineage>
        <taxon>Bacteria</taxon>
        <taxon>Pseudomonadati</taxon>
        <taxon>Pseudomonadota</taxon>
        <taxon>Alphaproteobacteria</taxon>
        <taxon>Rhodobacterales</taxon>
        <taxon>Roseobacteraceae</taxon>
        <taxon>Rhodophyticola</taxon>
    </lineage>
</organism>
<evidence type="ECO:0000256" key="8">
    <source>
        <dbReference type="ARBA" id="ARBA00022777"/>
    </source>
</evidence>
<dbReference type="Proteomes" id="UP000281343">
    <property type="component" value="Unassembled WGS sequence"/>
</dbReference>
<comment type="caution">
    <text evidence="13">The sequence shown here is derived from an EMBL/GenBank/DDBJ whole genome shotgun (WGS) entry which is preliminary data.</text>
</comment>
<dbReference type="PRINTS" id="PR00344">
    <property type="entry name" value="BCTRLSENSOR"/>
</dbReference>
<dbReference type="InterPro" id="IPR035965">
    <property type="entry name" value="PAS-like_dom_sf"/>
</dbReference>
<reference evidence="13 14" key="1">
    <citation type="submission" date="2018-10" db="EMBL/GenBank/DDBJ databases">
        <authorList>
            <person name="Jung H.S."/>
            <person name="Jeon C.O."/>
        </authorList>
    </citation>
    <scope>NUCLEOTIDE SEQUENCE [LARGE SCALE GENOMIC DNA]</scope>
    <source>
        <strain evidence="13 14">MA-7-27</strain>
    </source>
</reference>
<keyword evidence="4" id="KW-1003">Cell membrane</keyword>
<dbReference type="SMART" id="SM00387">
    <property type="entry name" value="HATPase_c"/>
    <property type="match status" value="1"/>
</dbReference>
<evidence type="ECO:0000256" key="1">
    <source>
        <dbReference type="ARBA" id="ARBA00000085"/>
    </source>
</evidence>
<dbReference type="InterPro" id="IPR050351">
    <property type="entry name" value="BphY/WalK/GraS-like"/>
</dbReference>
<comment type="subcellular location">
    <subcellularLocation>
        <location evidence="2">Cell membrane</location>
    </subcellularLocation>
</comment>
<dbReference type="AlphaFoldDB" id="A0A3L9Y516"/>
<keyword evidence="6" id="KW-0808">Transferase</keyword>
<dbReference type="GO" id="GO:0016036">
    <property type="term" value="P:cellular response to phosphate starvation"/>
    <property type="evidence" value="ECO:0007669"/>
    <property type="project" value="TreeGrafter"/>
</dbReference>
<dbReference type="Gene3D" id="1.10.287.130">
    <property type="match status" value="1"/>
</dbReference>
<dbReference type="Pfam" id="PF02518">
    <property type="entry name" value="HATPase_c"/>
    <property type="match status" value="1"/>
</dbReference>
<dbReference type="InterPro" id="IPR036890">
    <property type="entry name" value="HATPase_C_sf"/>
</dbReference>
<keyword evidence="9" id="KW-0067">ATP-binding</keyword>
<dbReference type="CDD" id="cd00082">
    <property type="entry name" value="HisKA"/>
    <property type="match status" value="1"/>
</dbReference>
<dbReference type="Gene3D" id="3.30.450.20">
    <property type="entry name" value="PAS domain"/>
    <property type="match status" value="1"/>
</dbReference>